<dbReference type="KEGG" id="dpx:DAPPUDRAFT_251247"/>
<protein>
    <recommendedName>
        <fullName evidence="3">Transposase Tc1-like domain-containing protein</fullName>
    </recommendedName>
</protein>
<proteinExistence type="predicted"/>
<evidence type="ECO:0000313" key="2">
    <source>
        <dbReference type="Proteomes" id="UP000000305"/>
    </source>
</evidence>
<dbReference type="EMBL" id="GL732579">
    <property type="protein sequence ID" value="EFX74969.1"/>
    <property type="molecule type" value="Genomic_DNA"/>
</dbReference>
<dbReference type="PhylomeDB" id="E9H009"/>
<evidence type="ECO:0008006" key="3">
    <source>
        <dbReference type="Google" id="ProtNLM"/>
    </source>
</evidence>
<dbReference type="Proteomes" id="UP000000305">
    <property type="component" value="Unassembled WGS sequence"/>
</dbReference>
<evidence type="ECO:0000313" key="1">
    <source>
        <dbReference type="EMBL" id="EFX74969.1"/>
    </source>
</evidence>
<accession>E9H009</accession>
<keyword evidence="2" id="KW-1185">Reference proteome</keyword>
<dbReference type="OrthoDB" id="6503215at2759"/>
<gene>
    <name evidence="1" type="ORF">DAPPUDRAFT_251247</name>
</gene>
<dbReference type="InParanoid" id="E9H009"/>
<reference evidence="1 2" key="1">
    <citation type="journal article" date="2011" name="Science">
        <title>The ecoresponsive genome of Daphnia pulex.</title>
        <authorList>
            <person name="Colbourne J.K."/>
            <person name="Pfrender M.E."/>
            <person name="Gilbert D."/>
            <person name="Thomas W.K."/>
            <person name="Tucker A."/>
            <person name="Oakley T.H."/>
            <person name="Tokishita S."/>
            <person name="Aerts A."/>
            <person name="Arnold G.J."/>
            <person name="Basu M.K."/>
            <person name="Bauer D.J."/>
            <person name="Caceres C.E."/>
            <person name="Carmel L."/>
            <person name="Casola C."/>
            <person name="Choi J.H."/>
            <person name="Detter J.C."/>
            <person name="Dong Q."/>
            <person name="Dusheyko S."/>
            <person name="Eads B.D."/>
            <person name="Frohlich T."/>
            <person name="Geiler-Samerotte K.A."/>
            <person name="Gerlach D."/>
            <person name="Hatcher P."/>
            <person name="Jogdeo S."/>
            <person name="Krijgsveld J."/>
            <person name="Kriventseva E.V."/>
            <person name="Kultz D."/>
            <person name="Laforsch C."/>
            <person name="Lindquist E."/>
            <person name="Lopez J."/>
            <person name="Manak J.R."/>
            <person name="Muller J."/>
            <person name="Pangilinan J."/>
            <person name="Patwardhan R.P."/>
            <person name="Pitluck S."/>
            <person name="Pritham E.J."/>
            <person name="Rechtsteiner A."/>
            <person name="Rho M."/>
            <person name="Rogozin I.B."/>
            <person name="Sakarya O."/>
            <person name="Salamov A."/>
            <person name="Schaack S."/>
            <person name="Shapiro H."/>
            <person name="Shiga Y."/>
            <person name="Skalitzky C."/>
            <person name="Smith Z."/>
            <person name="Souvorov A."/>
            <person name="Sung W."/>
            <person name="Tang Z."/>
            <person name="Tsuchiya D."/>
            <person name="Tu H."/>
            <person name="Vos H."/>
            <person name="Wang M."/>
            <person name="Wolf Y.I."/>
            <person name="Yamagata H."/>
            <person name="Yamada T."/>
            <person name="Ye Y."/>
            <person name="Shaw J.R."/>
            <person name="Andrews J."/>
            <person name="Crease T.J."/>
            <person name="Tang H."/>
            <person name="Lucas S.M."/>
            <person name="Robertson H.M."/>
            <person name="Bork P."/>
            <person name="Koonin E.V."/>
            <person name="Zdobnov E.M."/>
            <person name="Grigoriev I.V."/>
            <person name="Lynch M."/>
            <person name="Boore J.L."/>
        </authorList>
    </citation>
    <scope>NUCLEOTIDE SEQUENCE [LARGE SCALE GENOMIC DNA]</scope>
</reference>
<name>E9H009_DAPPU</name>
<sequence length="137" mass="14780">MDASDSEEDIAIDPAVLALSRGIPVENNFDNSADVAFKAGIDNLHTSTINRRLIEAGLKSKIAAVKDILTDEHRAGRLAFARRSGRTSVSVWGGMWSGGLTRLSRVEGNLTAVQYFTNSYGKPHTDLACINSKSRCA</sequence>
<dbReference type="AlphaFoldDB" id="E9H009"/>
<dbReference type="HOGENOM" id="CLU_1867167_0_0_1"/>
<organism evidence="1 2">
    <name type="scientific">Daphnia pulex</name>
    <name type="common">Water flea</name>
    <dbReference type="NCBI Taxonomy" id="6669"/>
    <lineage>
        <taxon>Eukaryota</taxon>
        <taxon>Metazoa</taxon>
        <taxon>Ecdysozoa</taxon>
        <taxon>Arthropoda</taxon>
        <taxon>Crustacea</taxon>
        <taxon>Branchiopoda</taxon>
        <taxon>Diplostraca</taxon>
        <taxon>Cladocera</taxon>
        <taxon>Anomopoda</taxon>
        <taxon>Daphniidae</taxon>
        <taxon>Daphnia</taxon>
    </lineage>
</organism>